<keyword evidence="2" id="KW-0472">Membrane</keyword>
<evidence type="ECO:0000313" key="5">
    <source>
        <dbReference type="Proteomes" id="UP000001542"/>
    </source>
</evidence>
<dbReference type="SUPFAM" id="SSF48239">
    <property type="entry name" value="Terpenoid cyclases/Protein prenyltransferases"/>
    <property type="match status" value="1"/>
</dbReference>
<evidence type="ECO:0000259" key="3">
    <source>
        <dbReference type="Pfam" id="PF00432"/>
    </source>
</evidence>
<feature type="domain" description="Prenyltransferase alpha-alpha toroid" evidence="3">
    <location>
        <begin position="114"/>
        <end position="204"/>
    </location>
</feature>
<dbReference type="AlphaFoldDB" id="A2DKS5"/>
<keyword evidence="5" id="KW-1185">Reference proteome</keyword>
<feature type="domain" description="Prenyltransferase alpha-alpha toroid" evidence="3">
    <location>
        <begin position="31"/>
        <end position="108"/>
    </location>
</feature>
<dbReference type="Gene3D" id="1.50.10.20">
    <property type="match status" value="1"/>
</dbReference>
<dbReference type="EMBL" id="DS113212">
    <property type="protein sequence ID" value="EAY19058.1"/>
    <property type="molecule type" value="Genomic_DNA"/>
</dbReference>
<sequence length="886" mass="98411">MFFLASLARSTNTGIDQYLLGKRLAEIGLKQHANGGFYEVTGQEPTAEITYHAIYLGFTYGLFKNMDFSNAQRFITSLRNRDGGAGMSPGQKSSVEATYYYFKAATIILPNALDIPSIVEFLKNHYDSNSGLFRDTLDSDPSVRATHFAYLTLNKLENELTWLNTFAIRNYITDHTQDDRYSFDGINEIDAQIYGTAISRAISLQSNNYRADQYSKKIISDGLKAKNITIYQIGNLLNALNQEGSNDVPEELKNPDIPETINDLFSLTRLLVSQGIFEKLLDIELFAITTDNQVLELGRGGLTLGQVVRPAAVARILKRFVNPYLAINLTTTIGEEKSVDTKLDFDERNGVWMGDRYTQATKLGQLTFDIQTWLPIREGHQVDVTKNIQTSVSLPVDISCDVTAGAEEVIPVGGIIEPGAAVKSVLHGRFEDGIEVEEGTMATFAVYDSSEALLFYDSADFKLDHIFQWTFDPKNPIPDGYVKFSVEIGDRQHGIHTRKEFRYLYHANMTVISHKINSTPKLGELLKVSMVPGVIVDSAVEQFNDEKSFGEDLKDASTEGFFPSGPAEAQKYQMVLKCGNAIAKTVDGEIKVVEHNITVEFETTVDENIDLATGFNIEFVFKNSEGFTVPLSLQEPIAVTLNSEIIAEQVKGLVKPQKLTYGQTIKAELVVKEKNVGKTLLPGLAFPVILLKKGDRVVAEQTATCDQKGLESVEFTIDASVPSGKLTAEIVVRKGEEYLPLLFNGKKLTQEYEIEGQIIFDHKIVQTSDAITIDYTTMFNNKAITGGFFVAKVMTPDGQVAANLPAAQTLSKSRISIPTQFLRGEYTVDLYRIGETTPVVSTKVAVQSKVVTWFSQLPIETLVVIAAFALFCWTVHLRTQFRIHNI</sequence>
<keyword evidence="1" id="KW-0677">Repeat</keyword>
<protein>
    <recommendedName>
        <fullName evidence="3">Prenyltransferase alpha-alpha toroid domain-containing protein</fullName>
    </recommendedName>
</protein>
<dbReference type="RefSeq" id="XP_001580044.1">
    <property type="nucleotide sequence ID" value="XM_001579994.1"/>
</dbReference>
<evidence type="ECO:0000256" key="2">
    <source>
        <dbReference type="SAM" id="Phobius"/>
    </source>
</evidence>
<dbReference type="KEGG" id="tva:5464577"/>
<reference evidence="4" key="2">
    <citation type="journal article" date="2007" name="Science">
        <title>Draft genome sequence of the sexually transmitted pathogen Trichomonas vaginalis.</title>
        <authorList>
            <person name="Carlton J.M."/>
            <person name="Hirt R.P."/>
            <person name="Silva J.C."/>
            <person name="Delcher A.L."/>
            <person name="Schatz M."/>
            <person name="Zhao Q."/>
            <person name="Wortman J.R."/>
            <person name="Bidwell S.L."/>
            <person name="Alsmark U.C.M."/>
            <person name="Besteiro S."/>
            <person name="Sicheritz-Ponten T."/>
            <person name="Noel C.J."/>
            <person name="Dacks J.B."/>
            <person name="Foster P.G."/>
            <person name="Simillion C."/>
            <person name="Van de Peer Y."/>
            <person name="Miranda-Saavedra D."/>
            <person name="Barton G.J."/>
            <person name="Westrop G.D."/>
            <person name="Mueller S."/>
            <person name="Dessi D."/>
            <person name="Fiori P.L."/>
            <person name="Ren Q."/>
            <person name="Paulsen I."/>
            <person name="Zhang H."/>
            <person name="Bastida-Corcuera F.D."/>
            <person name="Simoes-Barbosa A."/>
            <person name="Brown M.T."/>
            <person name="Hayes R.D."/>
            <person name="Mukherjee M."/>
            <person name="Okumura C.Y."/>
            <person name="Schneider R."/>
            <person name="Smith A.J."/>
            <person name="Vanacova S."/>
            <person name="Villalvazo M."/>
            <person name="Haas B.J."/>
            <person name="Pertea M."/>
            <person name="Feldblyum T.V."/>
            <person name="Utterback T.R."/>
            <person name="Shu C.L."/>
            <person name="Osoegawa K."/>
            <person name="de Jong P.J."/>
            <person name="Hrdy I."/>
            <person name="Horvathova L."/>
            <person name="Zubacova Z."/>
            <person name="Dolezal P."/>
            <person name="Malik S.B."/>
            <person name="Logsdon J.M. Jr."/>
            <person name="Henze K."/>
            <person name="Gupta A."/>
            <person name="Wang C.C."/>
            <person name="Dunne R.L."/>
            <person name="Upcroft J.A."/>
            <person name="Upcroft P."/>
            <person name="White O."/>
            <person name="Salzberg S.L."/>
            <person name="Tang P."/>
            <person name="Chiu C.-H."/>
            <person name="Lee Y.-S."/>
            <person name="Embley T.M."/>
            <person name="Coombs G.H."/>
            <person name="Mottram J.C."/>
            <person name="Tachezy J."/>
            <person name="Fraser-Liggett C.M."/>
            <person name="Johnson P.J."/>
        </authorList>
    </citation>
    <scope>NUCLEOTIDE SEQUENCE [LARGE SCALE GENOMIC DNA]</scope>
    <source>
        <strain evidence="4">G3</strain>
    </source>
</reference>
<evidence type="ECO:0000256" key="1">
    <source>
        <dbReference type="ARBA" id="ARBA00022737"/>
    </source>
</evidence>
<dbReference type="InParanoid" id="A2DKS5"/>
<name>A2DKS5_TRIV3</name>
<dbReference type="InterPro" id="IPR008930">
    <property type="entry name" value="Terpenoid_cyclase/PrenylTrfase"/>
</dbReference>
<gene>
    <name evidence="4" type="ORF">TVAG_247370</name>
</gene>
<dbReference type="InterPro" id="IPR001330">
    <property type="entry name" value="Prenyltrans"/>
</dbReference>
<dbReference type="OrthoDB" id="10261757at2759"/>
<keyword evidence="2" id="KW-1133">Transmembrane helix</keyword>
<proteinExistence type="predicted"/>
<evidence type="ECO:0000313" key="4">
    <source>
        <dbReference type="EMBL" id="EAY19058.1"/>
    </source>
</evidence>
<dbReference type="VEuPathDB" id="TrichDB:TVAGG3_0560300"/>
<dbReference type="SMR" id="A2DKS5"/>
<organism evidence="4 5">
    <name type="scientific">Trichomonas vaginalis (strain ATCC PRA-98 / G3)</name>
    <dbReference type="NCBI Taxonomy" id="412133"/>
    <lineage>
        <taxon>Eukaryota</taxon>
        <taxon>Metamonada</taxon>
        <taxon>Parabasalia</taxon>
        <taxon>Trichomonadida</taxon>
        <taxon>Trichomonadidae</taxon>
        <taxon>Trichomonas</taxon>
    </lineage>
</organism>
<dbReference type="Proteomes" id="UP000001542">
    <property type="component" value="Unassembled WGS sequence"/>
</dbReference>
<reference evidence="4" key="1">
    <citation type="submission" date="2006-10" db="EMBL/GenBank/DDBJ databases">
        <authorList>
            <person name="Amadeo P."/>
            <person name="Zhao Q."/>
            <person name="Wortman J."/>
            <person name="Fraser-Liggett C."/>
            <person name="Carlton J."/>
        </authorList>
    </citation>
    <scope>NUCLEOTIDE SEQUENCE</scope>
    <source>
        <strain evidence="4">G3</strain>
    </source>
</reference>
<feature type="transmembrane region" description="Helical" evidence="2">
    <location>
        <begin position="853"/>
        <end position="875"/>
    </location>
</feature>
<dbReference type="VEuPathDB" id="TrichDB:TVAG_247370"/>
<keyword evidence="2" id="KW-0812">Transmembrane</keyword>
<dbReference type="GO" id="GO:0003824">
    <property type="term" value="F:catalytic activity"/>
    <property type="evidence" value="ECO:0007669"/>
    <property type="project" value="InterPro"/>
</dbReference>
<dbReference type="Pfam" id="PF00432">
    <property type="entry name" value="Prenyltrans"/>
    <property type="match status" value="2"/>
</dbReference>
<accession>A2DKS5</accession>